<evidence type="ECO:0000313" key="3">
    <source>
        <dbReference type="Proteomes" id="UP001415857"/>
    </source>
</evidence>
<name>A0AAP0X5T3_LIQFO</name>
<sequence>MAKIEGNLLKQLEEILLLPRPTDSQPVSVEGALGGKGEGVTAGGREGEADKMHEAKLLKDAEVKLVKVYESALVAAERVEGVEEDEVNEEVVGILQETSGMGLERMDLSGRQLRFLPRVLASILGLIVTPNSLVE</sequence>
<evidence type="ECO:0000256" key="1">
    <source>
        <dbReference type="SAM" id="MobiDB-lite"/>
    </source>
</evidence>
<comment type="caution">
    <text evidence="2">The sequence shown here is derived from an EMBL/GenBank/DDBJ whole genome shotgun (WGS) entry which is preliminary data.</text>
</comment>
<proteinExistence type="predicted"/>
<feature type="region of interest" description="Disordered" evidence="1">
    <location>
        <begin position="26"/>
        <end position="48"/>
    </location>
</feature>
<protein>
    <submittedName>
        <fullName evidence="2">Uncharacterized protein</fullName>
    </submittedName>
</protein>
<dbReference type="AlphaFoldDB" id="A0AAP0X5T3"/>
<keyword evidence="3" id="KW-1185">Reference proteome</keyword>
<feature type="compositionally biased region" description="Gly residues" evidence="1">
    <location>
        <begin position="32"/>
        <end position="44"/>
    </location>
</feature>
<reference evidence="2 3" key="1">
    <citation type="journal article" date="2024" name="Plant J.">
        <title>Genome sequences and population genomics reveal climatic adaptation and genomic divergence between two closely related sweetgum species.</title>
        <authorList>
            <person name="Xu W.Q."/>
            <person name="Ren C.Q."/>
            <person name="Zhang X.Y."/>
            <person name="Comes H.P."/>
            <person name="Liu X.H."/>
            <person name="Li Y.G."/>
            <person name="Kettle C.J."/>
            <person name="Jalonen R."/>
            <person name="Gaisberger H."/>
            <person name="Ma Y.Z."/>
            <person name="Qiu Y.X."/>
        </authorList>
    </citation>
    <scope>NUCLEOTIDE SEQUENCE [LARGE SCALE GENOMIC DNA]</scope>
    <source>
        <strain evidence="2">Hangzhou</strain>
    </source>
</reference>
<dbReference type="EMBL" id="JBBPBK010000004">
    <property type="protein sequence ID" value="KAK9286583.1"/>
    <property type="molecule type" value="Genomic_DNA"/>
</dbReference>
<dbReference type="Proteomes" id="UP001415857">
    <property type="component" value="Unassembled WGS sequence"/>
</dbReference>
<gene>
    <name evidence="2" type="ORF">L1049_014982</name>
</gene>
<evidence type="ECO:0000313" key="2">
    <source>
        <dbReference type="EMBL" id="KAK9286583.1"/>
    </source>
</evidence>
<organism evidence="2 3">
    <name type="scientific">Liquidambar formosana</name>
    <name type="common">Formosan gum</name>
    <dbReference type="NCBI Taxonomy" id="63359"/>
    <lineage>
        <taxon>Eukaryota</taxon>
        <taxon>Viridiplantae</taxon>
        <taxon>Streptophyta</taxon>
        <taxon>Embryophyta</taxon>
        <taxon>Tracheophyta</taxon>
        <taxon>Spermatophyta</taxon>
        <taxon>Magnoliopsida</taxon>
        <taxon>eudicotyledons</taxon>
        <taxon>Gunneridae</taxon>
        <taxon>Pentapetalae</taxon>
        <taxon>Saxifragales</taxon>
        <taxon>Altingiaceae</taxon>
        <taxon>Liquidambar</taxon>
    </lineage>
</organism>
<accession>A0AAP0X5T3</accession>